<keyword evidence="7 9" id="KW-0675">Receptor</keyword>
<proteinExistence type="inferred from homology"/>
<name>A0A3D9L913_MARFU</name>
<dbReference type="GO" id="GO:0006614">
    <property type="term" value="P:SRP-dependent cotranslational protein targeting to membrane"/>
    <property type="evidence" value="ECO:0007669"/>
    <property type="project" value="InterPro"/>
</dbReference>
<dbReference type="GO" id="GO:0005886">
    <property type="term" value="C:plasma membrane"/>
    <property type="evidence" value="ECO:0007669"/>
    <property type="project" value="UniProtKB-SubCell"/>
</dbReference>
<comment type="caution">
    <text evidence="11">The sequence shown here is derived from an EMBL/GenBank/DDBJ whole genome shotgun (WGS) entry which is preliminary data.</text>
</comment>
<dbReference type="InterPro" id="IPR003593">
    <property type="entry name" value="AAA+_ATPase"/>
</dbReference>
<dbReference type="InterPro" id="IPR036225">
    <property type="entry name" value="SRP/SRP_N"/>
</dbReference>
<dbReference type="InterPro" id="IPR042101">
    <property type="entry name" value="SRP54_N_sf"/>
</dbReference>
<dbReference type="InterPro" id="IPR000897">
    <property type="entry name" value="SRP54_GTPase_dom"/>
</dbReference>
<gene>
    <name evidence="9" type="primary">ftsY</name>
    <name evidence="11" type="ORF">C7460_103283</name>
</gene>
<dbReference type="Pfam" id="PF02881">
    <property type="entry name" value="SRP54_N"/>
    <property type="match status" value="1"/>
</dbReference>
<keyword evidence="4 9" id="KW-0378">Hydrolase</keyword>
<protein>
    <recommendedName>
        <fullName evidence="9">Signal recognition particle receptor FtsY</fullName>
        <shortName evidence="9">SRP receptor</shortName>
        <ecNumber evidence="9">3.6.5.4</ecNumber>
    </recommendedName>
</protein>
<evidence type="ECO:0000256" key="8">
    <source>
        <dbReference type="ARBA" id="ARBA00048027"/>
    </source>
</evidence>
<dbReference type="FunFam" id="3.40.50.300:FF:000053">
    <property type="entry name" value="Signal recognition particle receptor FtsY"/>
    <property type="match status" value="1"/>
</dbReference>
<dbReference type="Proteomes" id="UP000256779">
    <property type="component" value="Unassembled WGS sequence"/>
</dbReference>
<dbReference type="EC" id="3.6.5.4" evidence="9"/>
<dbReference type="Pfam" id="PF00448">
    <property type="entry name" value="SRP54"/>
    <property type="match status" value="1"/>
</dbReference>
<dbReference type="SMART" id="SM00962">
    <property type="entry name" value="SRP54"/>
    <property type="match status" value="1"/>
</dbReference>
<keyword evidence="2 9" id="KW-0963">Cytoplasm</keyword>
<dbReference type="PANTHER" id="PTHR43134">
    <property type="entry name" value="SIGNAL RECOGNITION PARTICLE RECEPTOR SUBUNIT ALPHA"/>
    <property type="match status" value="1"/>
</dbReference>
<organism evidence="11 12">
    <name type="scientific">Marinoscillum furvescens DSM 4134</name>
    <dbReference type="NCBI Taxonomy" id="1122208"/>
    <lineage>
        <taxon>Bacteria</taxon>
        <taxon>Pseudomonadati</taxon>
        <taxon>Bacteroidota</taxon>
        <taxon>Cytophagia</taxon>
        <taxon>Cytophagales</taxon>
        <taxon>Reichenbachiellaceae</taxon>
        <taxon>Marinoscillum</taxon>
    </lineage>
</organism>
<dbReference type="SMART" id="SM00382">
    <property type="entry name" value="AAA"/>
    <property type="match status" value="1"/>
</dbReference>
<feature type="domain" description="SRP54-type proteins GTP-binding" evidence="10">
    <location>
        <begin position="326"/>
        <end position="339"/>
    </location>
</feature>
<comment type="catalytic activity">
    <reaction evidence="8 9">
        <text>GTP + H2O = GDP + phosphate + H(+)</text>
        <dbReference type="Rhea" id="RHEA:19669"/>
        <dbReference type="ChEBI" id="CHEBI:15377"/>
        <dbReference type="ChEBI" id="CHEBI:15378"/>
        <dbReference type="ChEBI" id="CHEBI:37565"/>
        <dbReference type="ChEBI" id="CHEBI:43474"/>
        <dbReference type="ChEBI" id="CHEBI:58189"/>
        <dbReference type="EC" id="3.6.5.4"/>
    </reaction>
</comment>
<evidence type="ECO:0000256" key="9">
    <source>
        <dbReference type="HAMAP-Rule" id="MF_00920"/>
    </source>
</evidence>
<comment type="subcellular location">
    <subcellularLocation>
        <location evidence="9">Cell membrane</location>
        <topology evidence="9">Peripheral membrane protein</topology>
        <orientation evidence="9">Cytoplasmic side</orientation>
    </subcellularLocation>
    <subcellularLocation>
        <location evidence="9">Cytoplasm</location>
    </subcellularLocation>
</comment>
<feature type="binding site" evidence="9">
    <location>
        <begin position="241"/>
        <end position="245"/>
    </location>
    <ligand>
        <name>GTP</name>
        <dbReference type="ChEBI" id="CHEBI:37565"/>
    </ligand>
</feature>
<dbReference type="GO" id="GO:0003924">
    <property type="term" value="F:GTPase activity"/>
    <property type="evidence" value="ECO:0007669"/>
    <property type="project" value="UniProtKB-UniRule"/>
</dbReference>
<keyword evidence="3 9" id="KW-0547">Nucleotide-binding</keyword>
<dbReference type="EMBL" id="QREG01000003">
    <property type="protein sequence ID" value="REE01766.1"/>
    <property type="molecule type" value="Genomic_DNA"/>
</dbReference>
<evidence type="ECO:0000313" key="12">
    <source>
        <dbReference type="Proteomes" id="UP000256779"/>
    </source>
</evidence>
<dbReference type="AlphaFoldDB" id="A0A3D9L913"/>
<dbReference type="SUPFAM" id="SSF52540">
    <property type="entry name" value="P-loop containing nucleoside triphosphate hydrolases"/>
    <property type="match status" value="1"/>
</dbReference>
<dbReference type="GO" id="GO:0005047">
    <property type="term" value="F:signal recognition particle binding"/>
    <property type="evidence" value="ECO:0007669"/>
    <property type="project" value="TreeGrafter"/>
</dbReference>
<dbReference type="FunFam" id="1.20.120.140:FF:000008">
    <property type="entry name" value="Signal recognition particle receptor FtsY"/>
    <property type="match status" value="1"/>
</dbReference>
<dbReference type="SMART" id="SM00963">
    <property type="entry name" value="SRP54_N"/>
    <property type="match status" value="1"/>
</dbReference>
<accession>A0A3D9L913</accession>
<dbReference type="NCBIfam" id="TIGR00064">
    <property type="entry name" value="ftsY"/>
    <property type="match status" value="1"/>
</dbReference>
<comment type="similarity">
    <text evidence="9">Belongs to the GTP-binding SRP family. FtsY subfamily.</text>
</comment>
<dbReference type="PANTHER" id="PTHR43134:SF1">
    <property type="entry name" value="SIGNAL RECOGNITION PARTICLE RECEPTOR SUBUNIT ALPHA"/>
    <property type="match status" value="1"/>
</dbReference>
<dbReference type="Gene3D" id="1.20.120.140">
    <property type="entry name" value="Signal recognition particle SRP54, nucleotide-binding domain"/>
    <property type="match status" value="1"/>
</dbReference>
<evidence type="ECO:0000256" key="4">
    <source>
        <dbReference type="ARBA" id="ARBA00022801"/>
    </source>
</evidence>
<evidence type="ECO:0000313" key="11">
    <source>
        <dbReference type="EMBL" id="REE01766.1"/>
    </source>
</evidence>
<keyword evidence="5 9" id="KW-0342">GTP-binding</keyword>
<evidence type="ECO:0000256" key="2">
    <source>
        <dbReference type="ARBA" id="ARBA00022490"/>
    </source>
</evidence>
<dbReference type="GO" id="GO:0005737">
    <property type="term" value="C:cytoplasm"/>
    <property type="evidence" value="ECO:0007669"/>
    <property type="project" value="UniProtKB-SubCell"/>
</dbReference>
<keyword evidence="12" id="KW-1185">Reference proteome</keyword>
<feature type="binding site" evidence="9">
    <location>
        <begin position="159"/>
        <end position="166"/>
    </location>
    <ligand>
        <name>GTP</name>
        <dbReference type="ChEBI" id="CHEBI:37565"/>
    </ligand>
</feature>
<dbReference type="PROSITE" id="PS00300">
    <property type="entry name" value="SRP54"/>
    <property type="match status" value="1"/>
</dbReference>
<evidence type="ECO:0000256" key="1">
    <source>
        <dbReference type="ARBA" id="ARBA00022475"/>
    </source>
</evidence>
<keyword evidence="6 9" id="KW-0472">Membrane</keyword>
<dbReference type="SUPFAM" id="SSF47364">
    <property type="entry name" value="Domain of the SRP/SRP receptor G-proteins"/>
    <property type="match status" value="1"/>
</dbReference>
<evidence type="ECO:0000256" key="5">
    <source>
        <dbReference type="ARBA" id="ARBA00023134"/>
    </source>
</evidence>
<dbReference type="HAMAP" id="MF_00920">
    <property type="entry name" value="FtsY"/>
    <property type="match status" value="1"/>
</dbReference>
<dbReference type="CDD" id="cd17874">
    <property type="entry name" value="FtsY"/>
    <property type="match status" value="1"/>
</dbReference>
<dbReference type="Gene3D" id="3.40.50.300">
    <property type="entry name" value="P-loop containing nucleotide triphosphate hydrolases"/>
    <property type="match status" value="1"/>
</dbReference>
<evidence type="ECO:0000256" key="7">
    <source>
        <dbReference type="ARBA" id="ARBA00023170"/>
    </source>
</evidence>
<dbReference type="GO" id="GO:0005525">
    <property type="term" value="F:GTP binding"/>
    <property type="evidence" value="ECO:0007669"/>
    <property type="project" value="UniProtKB-UniRule"/>
</dbReference>
<dbReference type="InterPro" id="IPR004390">
    <property type="entry name" value="SR_rcpt_FtsY"/>
</dbReference>
<evidence type="ECO:0000256" key="6">
    <source>
        <dbReference type="ARBA" id="ARBA00023136"/>
    </source>
</evidence>
<comment type="function">
    <text evidence="9">Involved in targeting and insertion of nascent membrane proteins into the cytoplasmic membrane. Acts as a receptor for the complex formed by the signal recognition particle (SRP) and the ribosome-nascent chain (RNC).</text>
</comment>
<comment type="subunit">
    <text evidence="9">Part of the signal recognition particle protein translocation system, which is composed of SRP and FtsY.</text>
</comment>
<reference evidence="11 12" key="1">
    <citation type="submission" date="2018-07" db="EMBL/GenBank/DDBJ databases">
        <title>Genomic Encyclopedia of Type Strains, Phase IV (KMG-IV): sequencing the most valuable type-strain genomes for metagenomic binning, comparative biology and taxonomic classification.</title>
        <authorList>
            <person name="Goeker M."/>
        </authorList>
    </citation>
    <scope>NUCLEOTIDE SEQUENCE [LARGE SCALE GENOMIC DNA]</scope>
    <source>
        <strain evidence="11 12">DSM 4134</strain>
    </source>
</reference>
<evidence type="ECO:0000259" key="10">
    <source>
        <dbReference type="PROSITE" id="PS00300"/>
    </source>
</evidence>
<dbReference type="InterPro" id="IPR027417">
    <property type="entry name" value="P-loop_NTPase"/>
</dbReference>
<dbReference type="InterPro" id="IPR013822">
    <property type="entry name" value="Signal_recog_particl_SRP54_hlx"/>
</dbReference>
<evidence type="ECO:0000256" key="3">
    <source>
        <dbReference type="ARBA" id="ARBA00022741"/>
    </source>
</evidence>
<keyword evidence="1 9" id="KW-1003">Cell membrane</keyword>
<sequence>MQGLFCLKSCDQNSIFTRSVVDSAVLVFSVYIFRITIMGLKSFFSKEKKESLDKGLEKTKENFFSKLGKAVVGKSTVDDEVLDELEEVLITSDVGVDTTIKIINRIEERVAKDKYLNAGELNQILRDEIAALLAENNTTDLESFDLPKVDGPYVILVVGVNGVGKTTTIGKLAAQFKALGKNVVLGAADTFRAAAVDQLIMWGERVGVPVVSKGMNTDPASVAFDAAKYGVDNNADVVIIDTAGRLHTKVNLMNELSKIKKVIQRFIPEAPHDVMLVLDGSTGQNAFIQATEFTKATEVSSLAITKLDGTAKGGVVIGISDQFKIPVRYIGVGEKVEDLQVFNKVEFVDSFFKK</sequence>
<feature type="binding site" evidence="9">
    <location>
        <begin position="305"/>
        <end position="308"/>
    </location>
    <ligand>
        <name>GTP</name>
        <dbReference type="ChEBI" id="CHEBI:37565"/>
    </ligand>
</feature>